<keyword evidence="2" id="KW-1185">Reference proteome</keyword>
<dbReference type="Proteomes" id="UP000717752">
    <property type="component" value="Unassembled WGS sequence"/>
</dbReference>
<gene>
    <name evidence="1" type="ORF">JNB85_30095</name>
</gene>
<dbReference type="RefSeq" id="WP_220338062.1">
    <property type="nucleotide sequence ID" value="NZ_JAEUAK010000021.1"/>
</dbReference>
<comment type="caution">
    <text evidence="1">The sequence shown here is derived from an EMBL/GenBank/DDBJ whole genome shotgun (WGS) entry which is preliminary data.</text>
</comment>
<name>A0ABS7H3I5_9HYPH</name>
<evidence type="ECO:0000313" key="2">
    <source>
        <dbReference type="Proteomes" id="UP000717752"/>
    </source>
</evidence>
<protein>
    <submittedName>
        <fullName evidence="1">Uncharacterized protein</fullName>
    </submittedName>
</protein>
<accession>A0ABS7H3I5</accession>
<sequence length="192" mass="20183">MPVDRFEIRSKTGSGLTSQPGDLKRQVRRFRTGWRHLGGVALGVIIVAASSLNSPASAANVLERSIAAAQPCKPLKVRQSVLGVKVELGIDKLDFVKVDTLEIRVSGDLAEASAVGTLACRTSDDAPLQGGFSAKARIHLQANLATCVMNASSIDIVAAEGEFGDVVTTFEPEISAALRNGVEKALKKLCAS</sequence>
<reference evidence="1 2" key="1">
    <citation type="journal article" date="2021" name="MBio">
        <title>Poor Competitiveness of Bradyrhizobium in Pigeon Pea Root Colonization in Indian Soils.</title>
        <authorList>
            <person name="Chalasani D."/>
            <person name="Basu A."/>
            <person name="Pullabhotla S.V.S.R.N."/>
            <person name="Jorrin B."/>
            <person name="Neal A.L."/>
            <person name="Poole P.S."/>
            <person name="Podile A.R."/>
            <person name="Tkacz A."/>
        </authorList>
    </citation>
    <scope>NUCLEOTIDE SEQUENCE [LARGE SCALE GENOMIC DNA]</scope>
    <source>
        <strain evidence="1 2">HU56</strain>
    </source>
</reference>
<dbReference type="EMBL" id="JAEUAK010000021">
    <property type="protein sequence ID" value="MBW9056670.1"/>
    <property type="molecule type" value="Genomic_DNA"/>
</dbReference>
<proteinExistence type="predicted"/>
<organism evidence="1 2">
    <name type="scientific">Rhizobium mesosinicum</name>
    <dbReference type="NCBI Taxonomy" id="335017"/>
    <lineage>
        <taxon>Bacteria</taxon>
        <taxon>Pseudomonadati</taxon>
        <taxon>Pseudomonadota</taxon>
        <taxon>Alphaproteobacteria</taxon>
        <taxon>Hyphomicrobiales</taxon>
        <taxon>Rhizobiaceae</taxon>
        <taxon>Rhizobium/Agrobacterium group</taxon>
        <taxon>Rhizobium</taxon>
    </lineage>
</organism>
<evidence type="ECO:0000313" key="1">
    <source>
        <dbReference type="EMBL" id="MBW9056670.1"/>
    </source>
</evidence>